<keyword evidence="2" id="KW-1185">Reference proteome</keyword>
<evidence type="ECO:0000313" key="2">
    <source>
        <dbReference type="Proteomes" id="UP000266861"/>
    </source>
</evidence>
<evidence type="ECO:0000313" key="1">
    <source>
        <dbReference type="EMBL" id="RHZ50109.1"/>
    </source>
</evidence>
<dbReference type="Proteomes" id="UP000266861">
    <property type="component" value="Unassembled WGS sequence"/>
</dbReference>
<dbReference type="AlphaFoldDB" id="A0A397GIX0"/>
<organism evidence="1 2">
    <name type="scientific">Diversispora epigaea</name>
    <dbReference type="NCBI Taxonomy" id="1348612"/>
    <lineage>
        <taxon>Eukaryota</taxon>
        <taxon>Fungi</taxon>
        <taxon>Fungi incertae sedis</taxon>
        <taxon>Mucoromycota</taxon>
        <taxon>Glomeromycotina</taxon>
        <taxon>Glomeromycetes</taxon>
        <taxon>Diversisporales</taxon>
        <taxon>Diversisporaceae</taxon>
        <taxon>Diversispora</taxon>
    </lineage>
</organism>
<reference evidence="1 2" key="1">
    <citation type="submission" date="2018-08" db="EMBL/GenBank/DDBJ databases">
        <title>Genome and evolution of the arbuscular mycorrhizal fungus Diversispora epigaea (formerly Glomus versiforme) and its bacterial endosymbionts.</title>
        <authorList>
            <person name="Sun X."/>
            <person name="Fei Z."/>
            <person name="Harrison M."/>
        </authorList>
    </citation>
    <scope>NUCLEOTIDE SEQUENCE [LARGE SCALE GENOMIC DNA]</scope>
    <source>
        <strain evidence="1 2">IT104</strain>
    </source>
</reference>
<comment type="caution">
    <text evidence="1">The sequence shown here is derived from an EMBL/GenBank/DDBJ whole genome shotgun (WGS) entry which is preliminary data.</text>
</comment>
<sequence>MRDASRIAGYNFSLADIKNWLNKQITFLVHKPRPKFIQLLSQFVEQGTIFHKGIPMTDRKFRFLATSCYVFHLCSIDIRHDNEV</sequence>
<name>A0A397GIX0_9GLOM</name>
<protein>
    <submittedName>
        <fullName evidence="1">Uncharacterized protein</fullName>
    </submittedName>
</protein>
<accession>A0A397GIX0</accession>
<proteinExistence type="predicted"/>
<gene>
    <name evidence="1" type="ORF">Glove_505g66</name>
</gene>
<dbReference type="EMBL" id="PQFF01000438">
    <property type="protein sequence ID" value="RHZ50109.1"/>
    <property type="molecule type" value="Genomic_DNA"/>
</dbReference>
<dbReference type="OrthoDB" id="2439084at2759"/>